<dbReference type="Proteomes" id="UP000054630">
    <property type="component" value="Unassembled WGS sequence"/>
</dbReference>
<gene>
    <name evidence="1" type="ORF">T07_133</name>
</gene>
<protein>
    <submittedName>
        <fullName evidence="1">Uncharacterized protein</fullName>
    </submittedName>
</protein>
<evidence type="ECO:0000313" key="1">
    <source>
        <dbReference type="EMBL" id="KRX19771.1"/>
    </source>
</evidence>
<organism evidence="1 2">
    <name type="scientific">Trichinella nelsoni</name>
    <dbReference type="NCBI Taxonomy" id="6336"/>
    <lineage>
        <taxon>Eukaryota</taxon>
        <taxon>Metazoa</taxon>
        <taxon>Ecdysozoa</taxon>
        <taxon>Nematoda</taxon>
        <taxon>Enoplea</taxon>
        <taxon>Dorylaimia</taxon>
        <taxon>Trichinellida</taxon>
        <taxon>Trichinellidae</taxon>
        <taxon>Trichinella</taxon>
    </lineage>
</organism>
<accession>A0A0V0RZ52</accession>
<evidence type="ECO:0000313" key="2">
    <source>
        <dbReference type="Proteomes" id="UP000054630"/>
    </source>
</evidence>
<keyword evidence="2" id="KW-1185">Reference proteome</keyword>
<comment type="caution">
    <text evidence="1">The sequence shown here is derived from an EMBL/GenBank/DDBJ whole genome shotgun (WGS) entry which is preliminary data.</text>
</comment>
<reference evidence="1 2" key="1">
    <citation type="submission" date="2015-01" db="EMBL/GenBank/DDBJ databases">
        <title>Evolution of Trichinella species and genotypes.</title>
        <authorList>
            <person name="Korhonen P.K."/>
            <person name="Edoardo P."/>
            <person name="Giuseppe L.R."/>
            <person name="Gasser R.B."/>
        </authorList>
    </citation>
    <scope>NUCLEOTIDE SEQUENCE [LARGE SCALE GENOMIC DNA]</scope>
    <source>
        <strain evidence="1">ISS37</strain>
    </source>
</reference>
<proteinExistence type="predicted"/>
<dbReference type="AlphaFoldDB" id="A0A0V0RZ52"/>
<name>A0A0V0RZ52_9BILA</name>
<dbReference type="EMBL" id="JYDL01000055">
    <property type="protein sequence ID" value="KRX19771.1"/>
    <property type="molecule type" value="Genomic_DNA"/>
</dbReference>
<sequence length="73" mass="8352">MISDIDIIPTELVKYEMFFDIYDATGWIFLSHRKKESRKANDVPVVCRVAKVQVNQTASSLTPENCSLKISFI</sequence>